<evidence type="ECO:0008006" key="3">
    <source>
        <dbReference type="Google" id="ProtNLM"/>
    </source>
</evidence>
<gene>
    <name evidence="1" type="ORF">U14_02336</name>
</gene>
<sequence>MLLPQKQAFALLYNMTNKLIAALRQDIVSEKFRRMQRNFRAAPHPTDENLYHYALGWLPEGEAAYIRQHLLFCERCAAEVTRIIGIEQRLAQQIAAAPALDLTDAMATEFWEPQWVGQLATAADIPAQEHTFFLDDGQITLLCRWGQERGSEPAFIWINWESRLNTEQAITIRFIHPETQISRYATSLGSHPTGEATFVSRELGFDPSSERWAVGVTLHPIV</sequence>
<dbReference type="EMBL" id="DF820456">
    <property type="protein sequence ID" value="GAK51094.1"/>
    <property type="molecule type" value="Genomic_DNA"/>
</dbReference>
<dbReference type="Gene3D" id="1.10.10.1320">
    <property type="entry name" value="Anti-sigma factor, zinc-finger domain"/>
    <property type="match status" value="1"/>
</dbReference>
<dbReference type="InterPro" id="IPR041916">
    <property type="entry name" value="Anti_sigma_zinc_sf"/>
</dbReference>
<organism evidence="1">
    <name type="scientific">Candidatus Moduliflexus flocculans</name>
    <dbReference type="NCBI Taxonomy" id="1499966"/>
    <lineage>
        <taxon>Bacteria</taxon>
        <taxon>Candidatus Moduliflexota</taxon>
        <taxon>Candidatus Moduliflexia</taxon>
        <taxon>Candidatus Moduliflexales</taxon>
        <taxon>Candidatus Moduliflexaceae</taxon>
    </lineage>
</organism>
<protein>
    <recommendedName>
        <fullName evidence="3">Zinc-finger domain-containing protein</fullName>
    </recommendedName>
</protein>
<keyword evidence="2" id="KW-1185">Reference proteome</keyword>
<name>A0A0S6VZP7_9BACT</name>
<proteinExistence type="predicted"/>
<reference evidence="1" key="1">
    <citation type="journal article" date="2015" name="PeerJ">
        <title>First genomic representation of candidate bacterial phylum KSB3 points to enhanced environmental sensing as a trigger of wastewater bulking.</title>
        <authorList>
            <person name="Sekiguchi Y."/>
            <person name="Ohashi A."/>
            <person name="Parks D.H."/>
            <person name="Yamauchi T."/>
            <person name="Tyson G.W."/>
            <person name="Hugenholtz P."/>
        </authorList>
    </citation>
    <scope>NUCLEOTIDE SEQUENCE [LARGE SCALE GENOMIC DNA]</scope>
</reference>
<dbReference type="AlphaFoldDB" id="A0A0S6VZP7"/>
<evidence type="ECO:0000313" key="2">
    <source>
        <dbReference type="Proteomes" id="UP000030700"/>
    </source>
</evidence>
<accession>A0A0S6VZP7</accession>
<evidence type="ECO:0000313" key="1">
    <source>
        <dbReference type="EMBL" id="GAK51094.1"/>
    </source>
</evidence>
<dbReference type="STRING" id="1499966.U14_02336"/>
<dbReference type="HOGENOM" id="CLU_1302890_0_0_0"/>
<dbReference type="Proteomes" id="UP000030700">
    <property type="component" value="Unassembled WGS sequence"/>
</dbReference>